<sequence>MFALAQKYNALKGHQLQVLDGNGEPELDSYLAMPNNTSDGDLWNPLTRRLAAPSPTTPPQH</sequence>
<dbReference type="OrthoDB" id="10529941at2759"/>
<dbReference type="EnsemblProtists" id="EKX55085">
    <property type="protein sequence ID" value="EKX55085"/>
    <property type="gene ID" value="GUITHDRAFT_149952"/>
</dbReference>
<dbReference type="AlphaFoldDB" id="L1K3P0"/>
<dbReference type="Proteomes" id="UP000011087">
    <property type="component" value="Unassembled WGS sequence"/>
</dbReference>
<name>L1K3P0_GUITC</name>
<keyword evidence="4" id="KW-1185">Reference proteome</keyword>
<evidence type="ECO:0000313" key="3">
    <source>
        <dbReference type="EnsemblProtists" id="EKX55085"/>
    </source>
</evidence>
<proteinExistence type="predicted"/>
<dbReference type="EMBL" id="JH992966">
    <property type="protein sequence ID" value="EKX55085.1"/>
    <property type="molecule type" value="Genomic_DNA"/>
</dbReference>
<dbReference type="GeneID" id="17311673"/>
<evidence type="ECO:0000313" key="2">
    <source>
        <dbReference type="EMBL" id="EKX55085.1"/>
    </source>
</evidence>
<dbReference type="PaxDb" id="55529-EKX55085"/>
<evidence type="ECO:0000256" key="1">
    <source>
        <dbReference type="SAM" id="MobiDB-lite"/>
    </source>
</evidence>
<protein>
    <submittedName>
        <fullName evidence="2 3">Uncharacterized protein</fullName>
    </submittedName>
</protein>
<dbReference type="RefSeq" id="XP_005842065.1">
    <property type="nucleotide sequence ID" value="XM_005842008.1"/>
</dbReference>
<feature type="non-terminal residue" evidence="2">
    <location>
        <position position="61"/>
    </location>
</feature>
<reference evidence="2 4" key="1">
    <citation type="journal article" date="2012" name="Nature">
        <title>Algal genomes reveal evolutionary mosaicism and the fate of nucleomorphs.</title>
        <authorList>
            <consortium name="DOE Joint Genome Institute"/>
            <person name="Curtis B.A."/>
            <person name="Tanifuji G."/>
            <person name="Burki F."/>
            <person name="Gruber A."/>
            <person name="Irimia M."/>
            <person name="Maruyama S."/>
            <person name="Arias M.C."/>
            <person name="Ball S.G."/>
            <person name="Gile G.H."/>
            <person name="Hirakawa Y."/>
            <person name="Hopkins J.F."/>
            <person name="Kuo A."/>
            <person name="Rensing S.A."/>
            <person name="Schmutz J."/>
            <person name="Symeonidi A."/>
            <person name="Elias M."/>
            <person name="Eveleigh R.J."/>
            <person name="Herman E.K."/>
            <person name="Klute M.J."/>
            <person name="Nakayama T."/>
            <person name="Obornik M."/>
            <person name="Reyes-Prieto A."/>
            <person name="Armbrust E.V."/>
            <person name="Aves S.J."/>
            <person name="Beiko R.G."/>
            <person name="Coutinho P."/>
            <person name="Dacks J.B."/>
            <person name="Durnford D.G."/>
            <person name="Fast N.M."/>
            <person name="Green B.R."/>
            <person name="Grisdale C.J."/>
            <person name="Hempel F."/>
            <person name="Henrissat B."/>
            <person name="Hoppner M.P."/>
            <person name="Ishida K."/>
            <person name="Kim E."/>
            <person name="Koreny L."/>
            <person name="Kroth P.G."/>
            <person name="Liu Y."/>
            <person name="Malik S.B."/>
            <person name="Maier U.G."/>
            <person name="McRose D."/>
            <person name="Mock T."/>
            <person name="Neilson J.A."/>
            <person name="Onodera N.T."/>
            <person name="Poole A.M."/>
            <person name="Pritham E.J."/>
            <person name="Richards T.A."/>
            <person name="Rocap G."/>
            <person name="Roy S.W."/>
            <person name="Sarai C."/>
            <person name="Schaack S."/>
            <person name="Shirato S."/>
            <person name="Slamovits C.H."/>
            <person name="Spencer D.F."/>
            <person name="Suzuki S."/>
            <person name="Worden A.Z."/>
            <person name="Zauner S."/>
            <person name="Barry K."/>
            <person name="Bell C."/>
            <person name="Bharti A.K."/>
            <person name="Crow J.A."/>
            <person name="Grimwood J."/>
            <person name="Kramer R."/>
            <person name="Lindquist E."/>
            <person name="Lucas S."/>
            <person name="Salamov A."/>
            <person name="McFadden G.I."/>
            <person name="Lane C.E."/>
            <person name="Keeling P.J."/>
            <person name="Gray M.W."/>
            <person name="Grigoriev I.V."/>
            <person name="Archibald J.M."/>
        </authorList>
    </citation>
    <scope>NUCLEOTIDE SEQUENCE</scope>
    <source>
        <strain evidence="2 4">CCMP2712</strain>
    </source>
</reference>
<reference evidence="4" key="2">
    <citation type="submission" date="2012-11" db="EMBL/GenBank/DDBJ databases">
        <authorList>
            <person name="Kuo A."/>
            <person name="Curtis B.A."/>
            <person name="Tanifuji G."/>
            <person name="Burki F."/>
            <person name="Gruber A."/>
            <person name="Irimia M."/>
            <person name="Maruyama S."/>
            <person name="Arias M.C."/>
            <person name="Ball S.G."/>
            <person name="Gile G.H."/>
            <person name="Hirakawa Y."/>
            <person name="Hopkins J.F."/>
            <person name="Rensing S.A."/>
            <person name="Schmutz J."/>
            <person name="Symeonidi A."/>
            <person name="Elias M."/>
            <person name="Eveleigh R.J."/>
            <person name="Herman E.K."/>
            <person name="Klute M.J."/>
            <person name="Nakayama T."/>
            <person name="Obornik M."/>
            <person name="Reyes-Prieto A."/>
            <person name="Armbrust E.V."/>
            <person name="Aves S.J."/>
            <person name="Beiko R.G."/>
            <person name="Coutinho P."/>
            <person name="Dacks J.B."/>
            <person name="Durnford D.G."/>
            <person name="Fast N.M."/>
            <person name="Green B.R."/>
            <person name="Grisdale C."/>
            <person name="Hempe F."/>
            <person name="Henrissat B."/>
            <person name="Hoppner M.P."/>
            <person name="Ishida K.-I."/>
            <person name="Kim E."/>
            <person name="Koreny L."/>
            <person name="Kroth P.G."/>
            <person name="Liu Y."/>
            <person name="Malik S.-B."/>
            <person name="Maier U.G."/>
            <person name="McRose D."/>
            <person name="Mock T."/>
            <person name="Neilson J.A."/>
            <person name="Onodera N.T."/>
            <person name="Poole A.M."/>
            <person name="Pritham E.J."/>
            <person name="Richards T.A."/>
            <person name="Rocap G."/>
            <person name="Roy S.W."/>
            <person name="Sarai C."/>
            <person name="Schaack S."/>
            <person name="Shirato S."/>
            <person name="Slamovits C.H."/>
            <person name="Spencer D.F."/>
            <person name="Suzuki S."/>
            <person name="Worden A.Z."/>
            <person name="Zauner S."/>
            <person name="Barry K."/>
            <person name="Bell C."/>
            <person name="Bharti A.K."/>
            <person name="Crow J.A."/>
            <person name="Grimwood J."/>
            <person name="Kramer R."/>
            <person name="Lindquist E."/>
            <person name="Lucas S."/>
            <person name="Salamov A."/>
            <person name="McFadden G.I."/>
            <person name="Lane C.E."/>
            <person name="Keeling P.J."/>
            <person name="Gray M.W."/>
            <person name="Grigoriev I.V."/>
            <person name="Archibald J.M."/>
        </authorList>
    </citation>
    <scope>NUCLEOTIDE SEQUENCE</scope>
    <source>
        <strain evidence="4">CCMP2712</strain>
    </source>
</reference>
<gene>
    <name evidence="2" type="ORF">GUITHDRAFT_149952</name>
</gene>
<dbReference type="HOGENOM" id="CLU_2929932_0_0_1"/>
<feature type="region of interest" description="Disordered" evidence="1">
    <location>
        <begin position="37"/>
        <end position="61"/>
    </location>
</feature>
<evidence type="ECO:0000313" key="4">
    <source>
        <dbReference type="Proteomes" id="UP000011087"/>
    </source>
</evidence>
<reference evidence="3" key="3">
    <citation type="submission" date="2016-03" db="UniProtKB">
        <authorList>
            <consortium name="EnsemblProtists"/>
        </authorList>
    </citation>
    <scope>IDENTIFICATION</scope>
</reference>
<accession>L1K3P0</accession>
<organism evidence="2">
    <name type="scientific">Guillardia theta (strain CCMP2712)</name>
    <name type="common">Cryptophyte</name>
    <dbReference type="NCBI Taxonomy" id="905079"/>
    <lineage>
        <taxon>Eukaryota</taxon>
        <taxon>Cryptophyceae</taxon>
        <taxon>Pyrenomonadales</taxon>
        <taxon>Geminigeraceae</taxon>
        <taxon>Guillardia</taxon>
    </lineage>
</organism>
<dbReference type="KEGG" id="gtt:GUITHDRAFT_149952"/>